<dbReference type="FunCoup" id="A0A2G4YSH1">
    <property type="interactions" value="525"/>
</dbReference>
<protein>
    <recommendedName>
        <fullName evidence="8 10">Protein GrpE</fullName>
    </recommendedName>
    <alternativeName>
        <fullName evidence="9 10">HSP-70 cofactor</fullName>
    </alternativeName>
</protein>
<keyword evidence="16" id="KW-1185">Reference proteome</keyword>
<evidence type="ECO:0000256" key="14">
    <source>
        <dbReference type="SAM" id="MobiDB-lite"/>
    </source>
</evidence>
<feature type="compositionally biased region" description="Low complexity" evidence="14">
    <location>
        <begin position="23"/>
        <end position="45"/>
    </location>
</feature>
<dbReference type="GO" id="GO:0005737">
    <property type="term" value="C:cytoplasm"/>
    <property type="evidence" value="ECO:0007669"/>
    <property type="project" value="UniProtKB-SubCell"/>
</dbReference>
<dbReference type="PANTHER" id="PTHR21237:SF23">
    <property type="entry name" value="GRPE PROTEIN HOMOLOG, MITOCHONDRIAL"/>
    <property type="match status" value="1"/>
</dbReference>
<evidence type="ECO:0000313" key="15">
    <source>
        <dbReference type="EMBL" id="PHZ85289.1"/>
    </source>
</evidence>
<keyword evidence="4 10" id="KW-0963">Cytoplasm</keyword>
<dbReference type="GO" id="GO:0042803">
    <property type="term" value="F:protein homodimerization activity"/>
    <property type="evidence" value="ECO:0007669"/>
    <property type="project" value="InterPro"/>
</dbReference>
<evidence type="ECO:0000256" key="1">
    <source>
        <dbReference type="ARBA" id="ARBA00004496"/>
    </source>
</evidence>
<comment type="subcellular location">
    <subcellularLocation>
        <location evidence="1 10">Cytoplasm</location>
    </subcellularLocation>
</comment>
<keyword evidence="5 10" id="KW-0346">Stress response</keyword>
<dbReference type="FunFam" id="2.30.22.10:FF:000001">
    <property type="entry name" value="Protein GrpE"/>
    <property type="match status" value="1"/>
</dbReference>
<evidence type="ECO:0000256" key="4">
    <source>
        <dbReference type="ARBA" id="ARBA00022490"/>
    </source>
</evidence>
<reference evidence="15 16" key="1">
    <citation type="submission" date="2017-10" db="EMBL/GenBank/DDBJ databases">
        <title>Frigbacter circumglobatus gen. nov. sp. nov., isolated from sediment cultured in situ.</title>
        <authorList>
            <person name="Zhao Z."/>
        </authorList>
    </citation>
    <scope>NUCLEOTIDE SEQUENCE [LARGE SCALE GENOMIC DNA]</scope>
    <source>
        <strain evidence="15 16">ZYL</strain>
    </source>
</reference>
<evidence type="ECO:0000256" key="3">
    <source>
        <dbReference type="ARBA" id="ARBA00011738"/>
    </source>
</evidence>
<comment type="subunit">
    <text evidence="3 10">Homodimer.</text>
</comment>
<dbReference type="SUPFAM" id="SSF58014">
    <property type="entry name" value="Coiled-coil domain of nucleotide exchange factor GrpE"/>
    <property type="match status" value="1"/>
</dbReference>
<evidence type="ECO:0000256" key="5">
    <source>
        <dbReference type="ARBA" id="ARBA00023016"/>
    </source>
</evidence>
<evidence type="ECO:0000256" key="10">
    <source>
        <dbReference type="HAMAP-Rule" id="MF_01151"/>
    </source>
</evidence>
<dbReference type="SUPFAM" id="SSF51064">
    <property type="entry name" value="Head domain of nucleotide exchange factor GrpE"/>
    <property type="match status" value="1"/>
</dbReference>
<feature type="compositionally biased region" description="Basic and acidic residues" evidence="14">
    <location>
        <begin position="1"/>
        <end position="13"/>
    </location>
</feature>
<dbReference type="CDD" id="cd00446">
    <property type="entry name" value="GrpE"/>
    <property type="match status" value="1"/>
</dbReference>
<gene>
    <name evidence="10" type="primary">grpE</name>
    <name evidence="15" type="ORF">CRD36_07750</name>
</gene>
<dbReference type="PANTHER" id="PTHR21237">
    <property type="entry name" value="GRPE PROTEIN"/>
    <property type="match status" value="1"/>
</dbReference>
<dbReference type="InterPro" id="IPR013805">
    <property type="entry name" value="GrpE_CC"/>
</dbReference>
<evidence type="ECO:0000256" key="9">
    <source>
        <dbReference type="ARBA" id="ARBA00076414"/>
    </source>
</evidence>
<sequence length="211" mass="23166">MTEHSEKNDKPTENADVTSDNDASTTEASEAAETAETAAPANDADALATAQAEISDLKDKLLRAVAETENIRRRSEREKTDAANYAITAFARDLLGVGDNLRRALDSIPEEADLGENAKNLVEGIEMTERELLNMLERHKIKKIDPKGEKFSHDLHQALFEVPDTGEEDGTIVQVMQVGYVIKDRLLRPAMVGVAKGGNKKEPMEHVDTKV</sequence>
<dbReference type="GO" id="GO:0051082">
    <property type="term" value="F:unfolded protein binding"/>
    <property type="evidence" value="ECO:0007669"/>
    <property type="project" value="TreeGrafter"/>
</dbReference>
<dbReference type="Proteomes" id="UP000229730">
    <property type="component" value="Unassembled WGS sequence"/>
</dbReference>
<dbReference type="GO" id="GO:0006457">
    <property type="term" value="P:protein folding"/>
    <property type="evidence" value="ECO:0007669"/>
    <property type="project" value="InterPro"/>
</dbReference>
<evidence type="ECO:0000256" key="13">
    <source>
        <dbReference type="SAM" id="Coils"/>
    </source>
</evidence>
<dbReference type="Pfam" id="PF01025">
    <property type="entry name" value="GrpE"/>
    <property type="match status" value="1"/>
</dbReference>
<dbReference type="InParanoid" id="A0A2G4YSH1"/>
<evidence type="ECO:0000256" key="11">
    <source>
        <dbReference type="RuleBase" id="RU000639"/>
    </source>
</evidence>
<dbReference type="AlphaFoldDB" id="A0A2G4YSH1"/>
<name>A0A2G4YSH1_9PROT</name>
<accession>A0A2G4YSH1</accession>
<evidence type="ECO:0000256" key="12">
    <source>
        <dbReference type="RuleBase" id="RU004478"/>
    </source>
</evidence>
<dbReference type="GO" id="GO:0000774">
    <property type="term" value="F:adenyl-nucleotide exchange factor activity"/>
    <property type="evidence" value="ECO:0007669"/>
    <property type="project" value="InterPro"/>
</dbReference>
<comment type="function">
    <text evidence="7 10 11">Participates actively in the response to hyperosmotic and heat shock by preventing the aggregation of stress-denatured proteins, in association with DnaK and GrpE. It is the nucleotide exchange factor for DnaK and may function as a thermosensor. Unfolded proteins bind initially to DnaJ; upon interaction with the DnaJ-bound protein, DnaK hydrolyzes its bound ATP, resulting in the formation of a stable complex. GrpE releases ADP from DnaK; ATP binding to DnaK triggers the release of the substrate protein, thus completing the reaction cycle. Several rounds of ATP-dependent interactions between DnaJ, DnaK and GrpE are required for fully efficient folding.</text>
</comment>
<evidence type="ECO:0000313" key="16">
    <source>
        <dbReference type="Proteomes" id="UP000229730"/>
    </source>
</evidence>
<keyword evidence="13" id="KW-0175">Coiled coil</keyword>
<dbReference type="NCBIfam" id="NF010738">
    <property type="entry name" value="PRK14140.1"/>
    <property type="match status" value="1"/>
</dbReference>
<dbReference type="HAMAP" id="MF_01151">
    <property type="entry name" value="GrpE"/>
    <property type="match status" value="1"/>
</dbReference>
<comment type="caution">
    <text evidence="15">The sequence shown here is derived from an EMBL/GenBank/DDBJ whole genome shotgun (WGS) entry which is preliminary data.</text>
</comment>
<dbReference type="InterPro" id="IPR000740">
    <property type="entry name" value="GrpE"/>
</dbReference>
<dbReference type="RefSeq" id="WP_099472178.1">
    <property type="nucleotide sequence ID" value="NZ_CP041025.1"/>
</dbReference>
<dbReference type="PROSITE" id="PS01071">
    <property type="entry name" value="GRPE"/>
    <property type="match status" value="1"/>
</dbReference>
<dbReference type="OrthoDB" id="9789811at2"/>
<evidence type="ECO:0000256" key="2">
    <source>
        <dbReference type="ARBA" id="ARBA00009054"/>
    </source>
</evidence>
<dbReference type="Gene3D" id="3.90.20.20">
    <property type="match status" value="1"/>
</dbReference>
<dbReference type="EMBL" id="PDEM01000016">
    <property type="protein sequence ID" value="PHZ85289.1"/>
    <property type="molecule type" value="Genomic_DNA"/>
</dbReference>
<evidence type="ECO:0000256" key="6">
    <source>
        <dbReference type="ARBA" id="ARBA00023186"/>
    </source>
</evidence>
<comment type="similarity">
    <text evidence="2 10 12">Belongs to the GrpE family.</text>
</comment>
<dbReference type="Gene3D" id="2.30.22.10">
    <property type="entry name" value="Head domain of nucleotide exchange factor GrpE"/>
    <property type="match status" value="1"/>
</dbReference>
<dbReference type="PRINTS" id="PR00773">
    <property type="entry name" value="GRPEPROTEIN"/>
</dbReference>
<dbReference type="InterPro" id="IPR009012">
    <property type="entry name" value="GrpE_head"/>
</dbReference>
<proteinExistence type="inferred from homology"/>
<dbReference type="GO" id="GO:0051087">
    <property type="term" value="F:protein-folding chaperone binding"/>
    <property type="evidence" value="ECO:0007669"/>
    <property type="project" value="InterPro"/>
</dbReference>
<feature type="coiled-coil region" evidence="13">
    <location>
        <begin position="47"/>
        <end position="78"/>
    </location>
</feature>
<organism evidence="15 16">
    <name type="scientific">Paremcibacter congregatus</name>
    <dbReference type="NCBI Taxonomy" id="2043170"/>
    <lineage>
        <taxon>Bacteria</taxon>
        <taxon>Pseudomonadati</taxon>
        <taxon>Pseudomonadota</taxon>
        <taxon>Alphaproteobacteria</taxon>
        <taxon>Emcibacterales</taxon>
        <taxon>Emcibacteraceae</taxon>
        <taxon>Paremcibacter</taxon>
    </lineage>
</organism>
<dbReference type="NCBIfam" id="NF010739">
    <property type="entry name" value="PRK14141.1"/>
    <property type="match status" value="1"/>
</dbReference>
<keyword evidence="6 10" id="KW-0143">Chaperone</keyword>
<evidence type="ECO:0000256" key="8">
    <source>
        <dbReference type="ARBA" id="ARBA00072274"/>
    </source>
</evidence>
<evidence type="ECO:0000256" key="7">
    <source>
        <dbReference type="ARBA" id="ARBA00053401"/>
    </source>
</evidence>
<feature type="region of interest" description="Disordered" evidence="14">
    <location>
        <begin position="1"/>
        <end position="45"/>
    </location>
</feature>